<dbReference type="PANTHER" id="PTHR11846:SF0">
    <property type="entry name" value="ADENYLOSUCCINATE SYNTHETASE"/>
    <property type="match status" value="1"/>
</dbReference>
<dbReference type="Proteomes" id="UP001174909">
    <property type="component" value="Unassembled WGS sequence"/>
</dbReference>
<evidence type="ECO:0000256" key="5">
    <source>
        <dbReference type="ARBA" id="ARBA00022755"/>
    </source>
</evidence>
<dbReference type="PROSITE" id="PS01266">
    <property type="entry name" value="ADENYLOSUCCIN_SYN_1"/>
    <property type="match status" value="1"/>
</dbReference>
<dbReference type="GO" id="GO:0005525">
    <property type="term" value="F:GTP binding"/>
    <property type="evidence" value="ECO:0007669"/>
    <property type="project" value="UniProtKB-UniRule"/>
</dbReference>
<keyword evidence="8" id="KW-0963">Cytoplasm</keyword>
<dbReference type="InterPro" id="IPR001114">
    <property type="entry name" value="Adenylosuccinate_synthetase"/>
</dbReference>
<dbReference type="GO" id="GO:0044208">
    <property type="term" value="P:'de novo' AMP biosynthetic process"/>
    <property type="evidence" value="ECO:0007669"/>
    <property type="project" value="UniProtKB-UniRule"/>
</dbReference>
<feature type="binding site" evidence="8">
    <location>
        <begin position="13"/>
        <end position="16"/>
    </location>
    <ligand>
        <name>IMP</name>
        <dbReference type="ChEBI" id="CHEBI:58053"/>
    </ligand>
</feature>
<dbReference type="FunFam" id="3.90.170.10:FF:000001">
    <property type="entry name" value="Adenylosuccinate synthetase"/>
    <property type="match status" value="1"/>
</dbReference>
<dbReference type="GO" id="GO:0046040">
    <property type="term" value="P:IMP metabolic process"/>
    <property type="evidence" value="ECO:0007669"/>
    <property type="project" value="TreeGrafter"/>
</dbReference>
<comment type="caution">
    <text evidence="8">Lacks conserved residue(s) required for the propagation of feature annotation.</text>
</comment>
<dbReference type="GO" id="GO:0000287">
    <property type="term" value="F:magnesium ion binding"/>
    <property type="evidence" value="ECO:0007669"/>
    <property type="project" value="UniProtKB-UniRule"/>
</dbReference>
<evidence type="ECO:0000313" key="12">
    <source>
        <dbReference type="EMBL" id="CAI8049473.1"/>
    </source>
</evidence>
<feature type="binding site" evidence="8">
    <location>
        <position position="223"/>
    </location>
    <ligand>
        <name>IMP</name>
        <dbReference type="ChEBI" id="CHEBI:58053"/>
    </ligand>
</feature>
<dbReference type="PANTHER" id="PTHR11846">
    <property type="entry name" value="ADENYLOSUCCINATE SYNTHETASE"/>
    <property type="match status" value="1"/>
</dbReference>
<evidence type="ECO:0000256" key="3">
    <source>
        <dbReference type="ARBA" id="ARBA00022723"/>
    </source>
</evidence>
<dbReference type="FunFam" id="1.10.300.10:FF:000001">
    <property type="entry name" value="Adenylosuccinate synthetase"/>
    <property type="match status" value="1"/>
</dbReference>
<feature type="compositionally biased region" description="Low complexity" evidence="11">
    <location>
        <begin position="419"/>
        <end position="431"/>
    </location>
</feature>
<dbReference type="Pfam" id="PF00709">
    <property type="entry name" value="Adenylsucc_synt"/>
    <property type="match status" value="1"/>
</dbReference>
<keyword evidence="13" id="KW-1185">Reference proteome</keyword>
<evidence type="ECO:0000313" key="13">
    <source>
        <dbReference type="Proteomes" id="UP001174909"/>
    </source>
</evidence>
<gene>
    <name evidence="12" type="ORF">GBAR_LOCUS27238</name>
</gene>
<accession>A0AA35TKW5</accession>
<organism evidence="12 13">
    <name type="scientific">Geodia barretti</name>
    <name type="common">Barrett's horny sponge</name>
    <dbReference type="NCBI Taxonomy" id="519541"/>
    <lineage>
        <taxon>Eukaryota</taxon>
        <taxon>Metazoa</taxon>
        <taxon>Porifera</taxon>
        <taxon>Demospongiae</taxon>
        <taxon>Heteroscleromorpha</taxon>
        <taxon>Tetractinellida</taxon>
        <taxon>Astrophorina</taxon>
        <taxon>Geodiidae</taxon>
        <taxon>Geodia</taxon>
    </lineage>
</organism>
<keyword evidence="7 8" id="KW-0342">GTP-binding</keyword>
<feature type="binding site" evidence="8">
    <location>
        <begin position="298"/>
        <end position="304"/>
    </location>
    <ligand>
        <name>substrate</name>
    </ligand>
</feature>
<feature type="active site" description="Proton acceptor" evidence="8">
    <location>
        <position position="13"/>
    </location>
</feature>
<dbReference type="Gene3D" id="3.90.170.10">
    <property type="entry name" value="Adenylosuccinate Synthetase, subunit A, domain 3"/>
    <property type="match status" value="1"/>
</dbReference>
<comment type="subcellular location">
    <subcellularLocation>
        <location evidence="8">Cytoplasm</location>
    </subcellularLocation>
</comment>
<comment type="function">
    <text evidence="10">Plays an important role in the de novo pathway of purine nucleotide biosynthesis.</text>
</comment>
<feature type="region of interest" description="Disordered" evidence="11">
    <location>
        <begin position="419"/>
        <end position="438"/>
    </location>
</feature>
<feature type="binding site" evidence="8">
    <location>
        <begin position="38"/>
        <end position="41"/>
    </location>
    <ligand>
        <name>IMP</name>
        <dbReference type="ChEBI" id="CHEBI:58053"/>
    </ligand>
</feature>
<feature type="active site" description="Proton donor" evidence="8">
    <location>
        <position position="41"/>
    </location>
</feature>
<keyword evidence="5 8" id="KW-0658">Purine biosynthesis</keyword>
<dbReference type="AlphaFoldDB" id="A0AA35TKW5"/>
<dbReference type="InterPro" id="IPR033128">
    <property type="entry name" value="Adenylosuccin_syn_Lys_AS"/>
</dbReference>
<comment type="cofactor">
    <cofactor evidence="8">
        <name>Mg(2+)</name>
        <dbReference type="ChEBI" id="CHEBI:18420"/>
    </cofactor>
    <text evidence="8">Binds 1 Mg(2+) ion per subunit.</text>
</comment>
<evidence type="ECO:0000256" key="10">
    <source>
        <dbReference type="RuleBase" id="RU000520"/>
    </source>
</evidence>
<feature type="binding site" evidence="8">
    <location>
        <position position="40"/>
    </location>
    <ligand>
        <name>Mg(2+)</name>
        <dbReference type="ChEBI" id="CHEBI:18420"/>
    </ligand>
</feature>
<feature type="binding site" evidence="8">
    <location>
        <position position="238"/>
    </location>
    <ligand>
        <name>IMP</name>
        <dbReference type="ChEBI" id="CHEBI:58053"/>
    </ligand>
</feature>
<dbReference type="Gene3D" id="1.10.300.10">
    <property type="entry name" value="Adenylosuccinate Synthetase, subunit A, domain 2"/>
    <property type="match status" value="1"/>
</dbReference>
<evidence type="ECO:0000256" key="7">
    <source>
        <dbReference type="ARBA" id="ARBA00023134"/>
    </source>
</evidence>
<dbReference type="SUPFAM" id="SSF52540">
    <property type="entry name" value="P-loop containing nucleoside triphosphate hydrolases"/>
    <property type="match status" value="1"/>
</dbReference>
<comment type="function">
    <text evidence="8">Plays an important role in the de novo pathway and in the salvage pathway of purine nucleotide biosynthesis. Catalyzes the first commited step in the biosynthesis of AMP from IMP.</text>
</comment>
<dbReference type="GO" id="GO:0005737">
    <property type="term" value="C:cytoplasm"/>
    <property type="evidence" value="ECO:0007669"/>
    <property type="project" value="UniProtKB-SubCell"/>
</dbReference>
<comment type="catalytic activity">
    <reaction evidence="8 10">
        <text>IMP + L-aspartate + GTP = N(6)-(1,2-dicarboxyethyl)-AMP + GDP + phosphate + 2 H(+)</text>
        <dbReference type="Rhea" id="RHEA:15753"/>
        <dbReference type="ChEBI" id="CHEBI:15378"/>
        <dbReference type="ChEBI" id="CHEBI:29991"/>
        <dbReference type="ChEBI" id="CHEBI:37565"/>
        <dbReference type="ChEBI" id="CHEBI:43474"/>
        <dbReference type="ChEBI" id="CHEBI:57567"/>
        <dbReference type="ChEBI" id="CHEBI:58053"/>
        <dbReference type="ChEBI" id="CHEBI:58189"/>
        <dbReference type="EC" id="6.3.4.4"/>
    </reaction>
</comment>
<dbReference type="InterPro" id="IPR042109">
    <property type="entry name" value="Adenylosuccinate_synth_dom1"/>
</dbReference>
<keyword evidence="6 8" id="KW-0460">Magnesium</keyword>
<dbReference type="InterPro" id="IPR027417">
    <property type="entry name" value="P-loop_NTPase"/>
</dbReference>
<evidence type="ECO:0000256" key="4">
    <source>
        <dbReference type="ARBA" id="ARBA00022741"/>
    </source>
</evidence>
<sequence>MPAYAVIGGQWGDEGKGKVIDYLAGQVDSVVRFAGGNNAGHTVVNDEGVFQLHLVPSGICWPEVDGIIGNGVVVDPDVLTDEMDMLRGRGIDTGKLHVSERAHVIMPYHVLLDGLEEKARGDSAIGTTGRGIGPAYVDKTGRAGIRVGDLLDWETLAPKLKTVLEQKNAIITKIHGAEPLAYEDVKAKCRQWAEQLRPYAHPTEQIVQDRLAMGKRVLLEGAQGTLLDLDHGSYPYVTSSSPSIGGACTGLGLSPQSIAGVLGVFKAYSTRVGGGPMPSEIEDDFAEKIREIAQEYGTTTGRARRIGWFDGVAAKYSQLVNGFTGLVLTRLDILDGFESVKICVSYRVDGQEVDRFPANTSLLARCEPVYEEMPGWNEPTASATKLCQLPANAVAYIHPGRIEELVGCQTCRSCPPAPAARRPSYSAQSSSDGEGAVTSIPTTTDLLRLLREDPDFRDQVRSLLLTQELIELPERFARFETYVERHLAEISANVSKNTGDIGRLRGAEYERRVGRSFASYASMAFRQRHGRRLSRNRLLFSGILGRDSGYEELIADAVDDSMISDDERAELEQADAVMSGQDGSATVFYVGEFSITVNHTDLDRAIARAAALSNVTGCDAWPMVIGETIPDPQRARAEAEGVALRQVAEQS</sequence>
<comment type="similarity">
    <text evidence="8 10">Belongs to the adenylosuccinate synthetase family.</text>
</comment>
<dbReference type="NCBIfam" id="TIGR00184">
    <property type="entry name" value="purA"/>
    <property type="match status" value="1"/>
</dbReference>
<feature type="binding site" evidence="8">
    <location>
        <begin position="40"/>
        <end position="42"/>
    </location>
    <ligand>
        <name>GTP</name>
        <dbReference type="ChEBI" id="CHEBI:37565"/>
    </ligand>
</feature>
<dbReference type="CDD" id="cd03108">
    <property type="entry name" value="AdSS"/>
    <property type="match status" value="1"/>
</dbReference>
<dbReference type="GO" id="GO:0004019">
    <property type="term" value="F:adenylosuccinate synthase activity"/>
    <property type="evidence" value="ECO:0007669"/>
    <property type="project" value="UniProtKB-UniRule"/>
</dbReference>
<dbReference type="PROSITE" id="PS00513">
    <property type="entry name" value="ADENYLOSUCCIN_SYN_2"/>
    <property type="match status" value="1"/>
</dbReference>
<proteinExistence type="inferred from homology"/>
<dbReference type="HAMAP" id="MF_00011">
    <property type="entry name" value="Adenylosucc_synth"/>
    <property type="match status" value="1"/>
</dbReference>
<feature type="binding site" evidence="8">
    <location>
        <begin position="12"/>
        <end position="18"/>
    </location>
    <ligand>
        <name>GTP</name>
        <dbReference type="ChEBI" id="CHEBI:37565"/>
    </ligand>
</feature>
<dbReference type="InterPro" id="IPR042111">
    <property type="entry name" value="Adenylosuccinate_synth_dom3"/>
</dbReference>
<keyword evidence="2 8" id="KW-0436">Ligase</keyword>
<evidence type="ECO:0000256" key="8">
    <source>
        <dbReference type="HAMAP-Rule" id="MF_03125"/>
    </source>
</evidence>
<name>A0AA35TKW5_GEOBA</name>
<evidence type="ECO:0000256" key="1">
    <source>
        <dbReference type="ARBA" id="ARBA00011738"/>
    </source>
</evidence>
<dbReference type="EMBL" id="CASHTH010003796">
    <property type="protein sequence ID" value="CAI8049473.1"/>
    <property type="molecule type" value="Genomic_DNA"/>
</dbReference>
<keyword evidence="4 8" id="KW-0547">Nucleotide-binding</keyword>
<comment type="caution">
    <text evidence="12">The sequence shown here is derived from an EMBL/GenBank/DDBJ whole genome shotgun (WGS) entry which is preliminary data.</text>
</comment>
<dbReference type="NCBIfam" id="NF002223">
    <property type="entry name" value="PRK01117.1"/>
    <property type="match status" value="1"/>
</dbReference>
<reference evidence="12" key="1">
    <citation type="submission" date="2023-03" db="EMBL/GenBank/DDBJ databases">
        <authorList>
            <person name="Steffen K."/>
            <person name="Cardenas P."/>
        </authorList>
    </citation>
    <scope>NUCLEOTIDE SEQUENCE</scope>
</reference>
<feature type="binding site" evidence="8">
    <location>
        <position position="128"/>
    </location>
    <ligand>
        <name>IMP</name>
        <dbReference type="ChEBI" id="CHEBI:58053"/>
    </ligand>
</feature>
<dbReference type="Gene3D" id="3.40.440.10">
    <property type="entry name" value="Adenylosuccinate Synthetase, subunit A, domain 1"/>
    <property type="match status" value="1"/>
</dbReference>
<feature type="binding site" evidence="8">
    <location>
        <position position="13"/>
    </location>
    <ligand>
        <name>Mg(2+)</name>
        <dbReference type="ChEBI" id="CHEBI:18420"/>
    </ligand>
</feature>
<feature type="binding site" evidence="8">
    <location>
        <position position="142"/>
    </location>
    <ligand>
        <name>IMP</name>
        <dbReference type="ChEBI" id="CHEBI:58053"/>
        <note>ligand shared between dimeric partners</note>
    </ligand>
</feature>
<feature type="binding site" evidence="8">
    <location>
        <position position="304"/>
    </location>
    <ligand>
        <name>GTP</name>
        <dbReference type="ChEBI" id="CHEBI:37565"/>
    </ligand>
</feature>
<evidence type="ECO:0000256" key="2">
    <source>
        <dbReference type="ARBA" id="ARBA00022598"/>
    </source>
</evidence>
<dbReference type="InterPro" id="IPR018220">
    <property type="entry name" value="Adenylosuccin_syn_GTP-bd"/>
</dbReference>
<feature type="binding site" evidence="8">
    <location>
        <position position="302"/>
    </location>
    <ligand>
        <name>IMP</name>
        <dbReference type="ChEBI" id="CHEBI:58053"/>
    </ligand>
</feature>
<evidence type="ECO:0000256" key="11">
    <source>
        <dbReference type="SAM" id="MobiDB-lite"/>
    </source>
</evidence>
<protein>
    <recommendedName>
        <fullName evidence="8 10">Adenylosuccinate synthetase</fullName>
        <shortName evidence="8">AMPSase</shortName>
        <shortName evidence="8">AdSS</shortName>
        <ecNumber evidence="8 10">6.3.4.4</ecNumber>
    </recommendedName>
    <alternativeName>
        <fullName evidence="8">IMP--aspartate ligase</fullName>
    </alternativeName>
</protein>
<dbReference type="EC" id="6.3.4.4" evidence="8 10"/>
<keyword evidence="3 8" id="KW-0479">Metal-binding</keyword>
<evidence type="ECO:0000256" key="9">
    <source>
        <dbReference type="PROSITE-ProRule" id="PRU10134"/>
    </source>
</evidence>
<comment type="subunit">
    <text evidence="1 8">Homodimer.</text>
</comment>
<comment type="pathway">
    <text evidence="8 10">Purine metabolism; AMP biosynthesis via de novo pathway; AMP from IMP: step 1/2.</text>
</comment>
<dbReference type="InterPro" id="IPR042110">
    <property type="entry name" value="Adenylosuccinate_synth_dom2"/>
</dbReference>
<dbReference type="SMART" id="SM00788">
    <property type="entry name" value="Adenylsucc_synt"/>
    <property type="match status" value="1"/>
</dbReference>
<evidence type="ECO:0000256" key="6">
    <source>
        <dbReference type="ARBA" id="ARBA00022842"/>
    </source>
</evidence>
<feature type="active site" evidence="9">
    <location>
        <position position="139"/>
    </location>
</feature>